<dbReference type="AlphaFoldDB" id="A0A0M3HX18"/>
<dbReference type="Proteomes" id="UP000036681">
    <property type="component" value="Unplaced"/>
</dbReference>
<organism evidence="1 2">
    <name type="scientific">Ascaris lumbricoides</name>
    <name type="common">Giant roundworm</name>
    <dbReference type="NCBI Taxonomy" id="6252"/>
    <lineage>
        <taxon>Eukaryota</taxon>
        <taxon>Metazoa</taxon>
        <taxon>Ecdysozoa</taxon>
        <taxon>Nematoda</taxon>
        <taxon>Chromadorea</taxon>
        <taxon>Rhabditida</taxon>
        <taxon>Spirurina</taxon>
        <taxon>Ascaridomorpha</taxon>
        <taxon>Ascaridoidea</taxon>
        <taxon>Ascarididae</taxon>
        <taxon>Ascaris</taxon>
    </lineage>
</organism>
<reference evidence="2" key="1">
    <citation type="submission" date="2017-02" db="UniProtKB">
        <authorList>
            <consortium name="WormBaseParasite"/>
        </authorList>
    </citation>
    <scope>IDENTIFICATION</scope>
</reference>
<evidence type="ECO:0000313" key="1">
    <source>
        <dbReference type="Proteomes" id="UP000036681"/>
    </source>
</evidence>
<keyword evidence="1" id="KW-1185">Reference proteome</keyword>
<evidence type="ECO:0000313" key="2">
    <source>
        <dbReference type="WBParaSite" id="ALUE_0000778601-mRNA-1"/>
    </source>
</evidence>
<accession>A0A0M3HX18</accession>
<name>A0A0M3HX18_ASCLU</name>
<dbReference type="WBParaSite" id="ALUE_0000778601-mRNA-1">
    <property type="protein sequence ID" value="ALUE_0000778601-mRNA-1"/>
    <property type="gene ID" value="ALUE_0000778601"/>
</dbReference>
<sequence>MFNRPKNRSILTNGVSSKVANRVRLVRSSSTEASANPDPVEIQAAQGRRRYYEGRVLQVKVEQFNFSTWSSSKWRIVPVQLSQCERCSGA</sequence>
<protein>
    <submittedName>
        <fullName evidence="2">Uncharacterized protein</fullName>
    </submittedName>
</protein>
<proteinExistence type="predicted"/>